<proteinExistence type="predicted"/>
<dbReference type="STRING" id="45065.Lgee_0636"/>
<dbReference type="OrthoDB" id="465094at2"/>
<comment type="caution">
    <text evidence="1">The sequence shown here is derived from an EMBL/GenBank/DDBJ whole genome shotgun (WGS) entry which is preliminary data.</text>
</comment>
<protein>
    <submittedName>
        <fullName evidence="1">Uncharacterized protein</fullName>
    </submittedName>
</protein>
<organism evidence="1 2">
    <name type="scientific">Legionella geestiana</name>
    <dbReference type="NCBI Taxonomy" id="45065"/>
    <lineage>
        <taxon>Bacteria</taxon>
        <taxon>Pseudomonadati</taxon>
        <taxon>Pseudomonadota</taxon>
        <taxon>Gammaproteobacteria</taxon>
        <taxon>Legionellales</taxon>
        <taxon>Legionellaceae</taxon>
        <taxon>Legionella</taxon>
    </lineage>
</organism>
<dbReference type="RefSeq" id="WP_051550943.1">
    <property type="nucleotide sequence ID" value="NZ_CAAAHN010000017.1"/>
</dbReference>
<dbReference type="AlphaFoldDB" id="A0A0W0U4Y7"/>
<dbReference type="EMBL" id="LNYC01000019">
    <property type="protein sequence ID" value="KTD02663.1"/>
    <property type="molecule type" value="Genomic_DNA"/>
</dbReference>
<gene>
    <name evidence="1" type="ORF">Lgee_0636</name>
</gene>
<keyword evidence="2" id="KW-1185">Reference proteome</keyword>
<dbReference type="Proteomes" id="UP000054785">
    <property type="component" value="Unassembled WGS sequence"/>
</dbReference>
<dbReference type="PATRIC" id="fig|45065.4.peg.677"/>
<name>A0A0W0U4Y7_9GAMM</name>
<reference evidence="1 2" key="1">
    <citation type="submission" date="2015-11" db="EMBL/GenBank/DDBJ databases">
        <title>Genomic analysis of 38 Legionella species identifies large and diverse effector repertoires.</title>
        <authorList>
            <person name="Burstein D."/>
            <person name="Amaro F."/>
            <person name="Zusman T."/>
            <person name="Lifshitz Z."/>
            <person name="Cohen O."/>
            <person name="Gilbert J.A."/>
            <person name="Pupko T."/>
            <person name="Shuman H.A."/>
            <person name="Segal G."/>
        </authorList>
    </citation>
    <scope>NUCLEOTIDE SEQUENCE [LARGE SCALE GENOMIC DNA]</scope>
    <source>
        <strain evidence="1 2">ATCC 49504</strain>
    </source>
</reference>
<accession>A0A0W0U4Y7</accession>
<evidence type="ECO:0000313" key="1">
    <source>
        <dbReference type="EMBL" id="KTD02663.1"/>
    </source>
</evidence>
<evidence type="ECO:0000313" key="2">
    <source>
        <dbReference type="Proteomes" id="UP000054785"/>
    </source>
</evidence>
<sequence length="109" mass="11808">MFRHLLGNACIGLLLIAAALLIGIMGYHHYEVMSWTDAFLNASMILSGMGPAATMMSTGGKIFAGCYALFSGLIFIAIMALVFTPIIHAFFRKIHLESARNIHHGTTPP</sequence>